<name>A0A9K3KB36_9STRA</name>
<keyword evidence="4 6" id="KW-0378">Hydrolase</keyword>
<dbReference type="AlphaFoldDB" id="A0A9K3KB36"/>
<comment type="caution">
    <text evidence="8">The sequence shown here is derived from an EMBL/GenBank/DDBJ whole genome shotgun (WGS) entry which is preliminary data.</text>
</comment>
<proteinExistence type="inferred from homology"/>
<dbReference type="GO" id="GO:0005739">
    <property type="term" value="C:mitochondrion"/>
    <property type="evidence" value="ECO:0007669"/>
    <property type="project" value="GOC"/>
</dbReference>
<dbReference type="Proteomes" id="UP000693970">
    <property type="component" value="Unassembled WGS sequence"/>
</dbReference>
<evidence type="ECO:0000256" key="4">
    <source>
        <dbReference type="ARBA" id="ARBA00022801"/>
    </source>
</evidence>
<evidence type="ECO:0000256" key="7">
    <source>
        <dbReference type="SAM" id="MobiDB-lite"/>
    </source>
</evidence>
<dbReference type="GO" id="GO:0004222">
    <property type="term" value="F:metalloendopeptidase activity"/>
    <property type="evidence" value="ECO:0007669"/>
    <property type="project" value="InterPro"/>
</dbReference>
<dbReference type="PANTHER" id="PTHR21711">
    <property type="entry name" value="MITOCHONDRIAL INNER MEMBRANE PROTEASE"/>
    <property type="match status" value="1"/>
</dbReference>
<evidence type="ECO:0000313" key="9">
    <source>
        <dbReference type="Proteomes" id="UP000693970"/>
    </source>
</evidence>
<evidence type="ECO:0000256" key="2">
    <source>
        <dbReference type="ARBA" id="ARBA00022670"/>
    </source>
</evidence>
<dbReference type="Pfam" id="PF09768">
    <property type="entry name" value="Peptidase_M76"/>
    <property type="match status" value="1"/>
</dbReference>
<sequence length="272" mass="29693">MGFRATSSRSSTSTTAAAETATLPGATDAQITNCDGYVSSALTSNTTIQFLLQRLESMGCTPPAGFITCQNCEGKPVSGGFGMLHDDKEEKEQQKQLSTHFNDSSQTAAAIAASSTSPPKRRPDCTRSAADILDKFQKDKDGTAHLSLKPEIYLCAEHVTGPKHAHTILAHELIHAIDLCRSTMDPLRNCMQLACTEIRAENLSGECNMSWELLRAKLDSYMGHGQQCVRRRAIDSVAANPNCTDKASLYVDAAMERCYADTFPFERHPNQR</sequence>
<protein>
    <recommendedName>
        <fullName evidence="6">Mitochondrial inner membrane protease ATP23</fullName>
        <ecNumber evidence="6">3.4.24.-</ecNumber>
    </recommendedName>
</protein>
<accession>A0A9K3KB36</accession>
<evidence type="ECO:0000256" key="1">
    <source>
        <dbReference type="ARBA" id="ARBA00009915"/>
    </source>
</evidence>
<dbReference type="GO" id="GO:0033615">
    <property type="term" value="P:mitochondrial proton-transporting ATP synthase complex assembly"/>
    <property type="evidence" value="ECO:0007669"/>
    <property type="project" value="TreeGrafter"/>
</dbReference>
<comment type="similarity">
    <text evidence="1 6">Belongs to the peptidase M76 family.</text>
</comment>
<dbReference type="EC" id="3.4.24.-" evidence="6"/>
<dbReference type="GO" id="GO:0034982">
    <property type="term" value="P:mitochondrial protein processing"/>
    <property type="evidence" value="ECO:0007669"/>
    <property type="project" value="TreeGrafter"/>
</dbReference>
<feature type="compositionally biased region" description="Low complexity" evidence="7">
    <location>
        <begin position="104"/>
        <end position="117"/>
    </location>
</feature>
<dbReference type="PANTHER" id="PTHR21711:SF0">
    <property type="entry name" value="MITOCHONDRIAL INNER MEMBRANE PROTEASE ATP23 HOMOLOG"/>
    <property type="match status" value="1"/>
</dbReference>
<dbReference type="OrthoDB" id="285308at2759"/>
<organism evidence="8 9">
    <name type="scientific">Nitzschia inconspicua</name>
    <dbReference type="NCBI Taxonomy" id="303405"/>
    <lineage>
        <taxon>Eukaryota</taxon>
        <taxon>Sar</taxon>
        <taxon>Stramenopiles</taxon>
        <taxon>Ochrophyta</taxon>
        <taxon>Bacillariophyta</taxon>
        <taxon>Bacillariophyceae</taxon>
        <taxon>Bacillariophycidae</taxon>
        <taxon>Bacillariales</taxon>
        <taxon>Bacillariaceae</taxon>
        <taxon>Nitzschia</taxon>
    </lineage>
</organism>
<evidence type="ECO:0000256" key="5">
    <source>
        <dbReference type="ARBA" id="ARBA00023049"/>
    </source>
</evidence>
<evidence type="ECO:0000313" key="8">
    <source>
        <dbReference type="EMBL" id="KAG7340268.1"/>
    </source>
</evidence>
<keyword evidence="9" id="KW-1185">Reference proteome</keyword>
<keyword evidence="3 6" id="KW-0479">Metal-binding</keyword>
<dbReference type="EMBL" id="JAGRRH010000027">
    <property type="protein sequence ID" value="KAG7340268.1"/>
    <property type="molecule type" value="Genomic_DNA"/>
</dbReference>
<evidence type="ECO:0000256" key="6">
    <source>
        <dbReference type="RuleBase" id="RU364057"/>
    </source>
</evidence>
<evidence type="ECO:0000256" key="3">
    <source>
        <dbReference type="ARBA" id="ARBA00022723"/>
    </source>
</evidence>
<keyword evidence="5 6" id="KW-0482">Metalloprotease</keyword>
<reference evidence="8" key="2">
    <citation type="submission" date="2021-04" db="EMBL/GenBank/DDBJ databases">
        <authorList>
            <person name="Podell S."/>
        </authorList>
    </citation>
    <scope>NUCLEOTIDE SEQUENCE</scope>
    <source>
        <strain evidence="8">Hildebrandi</strain>
    </source>
</reference>
<dbReference type="InterPro" id="IPR019165">
    <property type="entry name" value="Peptidase_M76_ATP23"/>
</dbReference>
<dbReference type="GO" id="GO:0046872">
    <property type="term" value="F:metal ion binding"/>
    <property type="evidence" value="ECO:0007669"/>
    <property type="project" value="UniProtKB-KW"/>
</dbReference>
<keyword evidence="2 6" id="KW-0645">Protease</keyword>
<feature type="region of interest" description="Disordered" evidence="7">
    <location>
        <begin position="88"/>
        <end position="126"/>
    </location>
</feature>
<gene>
    <name evidence="8" type="ORF">IV203_023811</name>
</gene>
<reference evidence="8" key="1">
    <citation type="journal article" date="2021" name="Sci. Rep.">
        <title>Diploid genomic architecture of Nitzschia inconspicua, an elite biomass production diatom.</title>
        <authorList>
            <person name="Oliver A."/>
            <person name="Podell S."/>
            <person name="Pinowska A."/>
            <person name="Traller J.C."/>
            <person name="Smith S.R."/>
            <person name="McClure R."/>
            <person name="Beliaev A."/>
            <person name="Bohutskyi P."/>
            <person name="Hill E.A."/>
            <person name="Rabines A."/>
            <person name="Zheng H."/>
            <person name="Allen L.Z."/>
            <person name="Kuo A."/>
            <person name="Grigoriev I.V."/>
            <person name="Allen A.E."/>
            <person name="Hazlebeck D."/>
            <person name="Allen E.E."/>
        </authorList>
    </citation>
    <scope>NUCLEOTIDE SEQUENCE</scope>
    <source>
        <strain evidence="8">Hildebrandi</strain>
    </source>
</reference>